<dbReference type="AlphaFoldDB" id="A0A183CM48"/>
<evidence type="ECO:0000313" key="1">
    <source>
        <dbReference type="Proteomes" id="UP000050741"/>
    </source>
</evidence>
<reference evidence="2" key="2">
    <citation type="submission" date="2016-06" db="UniProtKB">
        <authorList>
            <consortium name="WormBaseParasite"/>
        </authorList>
    </citation>
    <scope>IDENTIFICATION</scope>
</reference>
<dbReference type="Proteomes" id="UP000050741">
    <property type="component" value="Unassembled WGS sequence"/>
</dbReference>
<proteinExistence type="predicted"/>
<accession>A0A183CM48</accession>
<name>A0A183CM48_GLOPA</name>
<organism evidence="1 2">
    <name type="scientific">Globodera pallida</name>
    <name type="common">Potato cyst nematode worm</name>
    <name type="synonym">Heterodera pallida</name>
    <dbReference type="NCBI Taxonomy" id="36090"/>
    <lineage>
        <taxon>Eukaryota</taxon>
        <taxon>Metazoa</taxon>
        <taxon>Ecdysozoa</taxon>
        <taxon>Nematoda</taxon>
        <taxon>Chromadorea</taxon>
        <taxon>Rhabditida</taxon>
        <taxon>Tylenchina</taxon>
        <taxon>Tylenchomorpha</taxon>
        <taxon>Tylenchoidea</taxon>
        <taxon>Heteroderidae</taxon>
        <taxon>Heteroderinae</taxon>
        <taxon>Globodera</taxon>
    </lineage>
</organism>
<sequence>MASWDAATEAFGPYIPANVLDTGEAVDWLNSLTPGENDGGKGFSMVRTTVDRTFVLSKAWAKEIRQTSDALCYSIIRSLTKLAGYGRGQFGSEAINLRNEIVAKFEELAKIRNGQSAKEMLSHGQGHINRACKGQSAAKLESLFQVISGHFSALGSSSASTSFGVDLTGSPYDTFKAKFVSLIKEQTKTMDSDDVYKLGLWLHDLARDQEALIDGQASTSKEK</sequence>
<protein>
    <submittedName>
        <fullName evidence="2">Peptidase_M13_N domain-containing protein</fullName>
    </submittedName>
</protein>
<reference evidence="1" key="1">
    <citation type="submission" date="2014-05" db="EMBL/GenBank/DDBJ databases">
        <title>The genome and life-stage specific transcriptomes of Globodera pallida elucidate key aspects of plant parasitism by a cyst nematode.</title>
        <authorList>
            <person name="Cotton J.A."/>
            <person name="Lilley C.J."/>
            <person name="Jones L.M."/>
            <person name="Kikuchi T."/>
            <person name="Reid A.J."/>
            <person name="Thorpe P."/>
            <person name="Tsai I.J."/>
            <person name="Beasley H."/>
            <person name="Blok V."/>
            <person name="Cock P.J.A."/>
            <person name="Van den Akker S.E."/>
            <person name="Holroyd N."/>
            <person name="Hunt M."/>
            <person name="Mantelin S."/>
            <person name="Naghra H."/>
            <person name="Pain A."/>
            <person name="Palomares-Rius J.E."/>
            <person name="Zarowiecki M."/>
            <person name="Berriman M."/>
            <person name="Jones J.T."/>
            <person name="Urwin P.E."/>
        </authorList>
    </citation>
    <scope>NUCLEOTIDE SEQUENCE [LARGE SCALE GENOMIC DNA]</scope>
    <source>
        <strain evidence="1">Lindley</strain>
    </source>
</reference>
<keyword evidence="1" id="KW-1185">Reference proteome</keyword>
<evidence type="ECO:0000313" key="2">
    <source>
        <dbReference type="WBParaSite" id="GPLIN_001395400"/>
    </source>
</evidence>
<dbReference type="WBParaSite" id="GPLIN_001395400">
    <property type="protein sequence ID" value="GPLIN_001395400"/>
    <property type="gene ID" value="GPLIN_001395400"/>
</dbReference>